<protein>
    <submittedName>
        <fullName evidence="1">Uncharacterized protein</fullName>
    </submittedName>
</protein>
<gene>
    <name evidence="1" type="ORF">E6C55_32100</name>
</gene>
<comment type="caution">
    <text evidence="1">The sequence shown here is derived from an EMBL/GenBank/DDBJ whole genome shotgun (WGS) entry which is preliminary data.</text>
</comment>
<sequence>MNEELDVGIVTPSGIWYDGKIYSCSLAVRQQWFKHAEFVGGWPVTVRYIEEKNGTDNIQVILQDGSAVVCIRTDHIPPVNASKLESYYVEFQRLAALRKRQQTRENRWEKPPQSDKPTNN</sequence>
<dbReference type="OrthoDB" id="2664949at2"/>
<keyword evidence="2" id="KW-1185">Reference proteome</keyword>
<name>A0A4S4BFC0_9BACL</name>
<accession>A0A4S4BFC0</accession>
<dbReference type="EMBL" id="SSOB01000072">
    <property type="protein sequence ID" value="THF72732.1"/>
    <property type="molecule type" value="Genomic_DNA"/>
</dbReference>
<dbReference type="AlphaFoldDB" id="A0A4S4BFC0"/>
<dbReference type="RefSeq" id="WP_136373923.1">
    <property type="nucleotide sequence ID" value="NZ_SSOB01000072.1"/>
</dbReference>
<dbReference type="Proteomes" id="UP000310636">
    <property type="component" value="Unassembled WGS sequence"/>
</dbReference>
<evidence type="ECO:0000313" key="1">
    <source>
        <dbReference type="EMBL" id="THF72732.1"/>
    </source>
</evidence>
<proteinExistence type="predicted"/>
<reference evidence="1 2" key="1">
    <citation type="submission" date="2019-04" db="EMBL/GenBank/DDBJ databases">
        <title>Cohnella sp. nov. isolated from preserved vegetables.</title>
        <authorList>
            <person name="Lin S.-Y."/>
            <person name="Hung M.-H."/>
            <person name="Young C.-C."/>
        </authorList>
    </citation>
    <scope>NUCLEOTIDE SEQUENCE [LARGE SCALE GENOMIC DNA]</scope>
    <source>
        <strain evidence="1 2">CC-MHH1044</strain>
    </source>
</reference>
<evidence type="ECO:0000313" key="2">
    <source>
        <dbReference type="Proteomes" id="UP000310636"/>
    </source>
</evidence>
<organism evidence="1 2">
    <name type="scientific">Cohnella fermenti</name>
    <dbReference type="NCBI Taxonomy" id="2565925"/>
    <lineage>
        <taxon>Bacteria</taxon>
        <taxon>Bacillati</taxon>
        <taxon>Bacillota</taxon>
        <taxon>Bacilli</taxon>
        <taxon>Bacillales</taxon>
        <taxon>Paenibacillaceae</taxon>
        <taxon>Cohnella</taxon>
    </lineage>
</organism>